<dbReference type="PANTHER" id="PTHR13337:SF2">
    <property type="entry name" value="SUCCINATE DEHYDROGENASE [UBIQUINONE] CYTOCHROME B SMALL SUBUNIT, MITOCHONDRIAL"/>
    <property type="match status" value="1"/>
</dbReference>
<dbReference type="SUPFAM" id="SSF81343">
    <property type="entry name" value="Fumarate reductase respiratory complex transmembrane subunits"/>
    <property type="match status" value="1"/>
</dbReference>
<evidence type="ECO:0000256" key="3">
    <source>
        <dbReference type="ARBA" id="ARBA00022448"/>
    </source>
</evidence>
<dbReference type="PANTHER" id="PTHR13337">
    <property type="entry name" value="SUCCINATE DEHYDROGENASE"/>
    <property type="match status" value="1"/>
</dbReference>
<comment type="subcellular location">
    <subcellularLocation>
        <location evidence="1 10">Mitochondrion inner membrane</location>
        <topology evidence="1 10">Multi-pass membrane protein</topology>
    </subcellularLocation>
</comment>
<gene>
    <name evidence="12" type="ORF">IWZ03DRAFT_344148</name>
</gene>
<sequence>MASIFRPTLRACTAIPTQRVVSTKASAAAAAAFRTPKPLVQKPVQSAFVRSALPSLRPFHATASRAILPPLPQKVEGTTNDPAPVPEPSPTHGSYHWTFERIVSAALIPLTVAPFAAGSLNPISDAILCSLLVVHSHIGFDACIVDYFPNRRVPGVRKLLTWVLRGFTLLVAYGLYEFESNDVGITEAIKRVWTAKA</sequence>
<evidence type="ECO:0000313" key="13">
    <source>
        <dbReference type="Proteomes" id="UP001363622"/>
    </source>
</evidence>
<evidence type="ECO:0000256" key="2">
    <source>
        <dbReference type="ARBA" id="ARBA00007294"/>
    </source>
</evidence>
<keyword evidence="8 10" id="KW-0496">Mitochondrion</keyword>
<evidence type="ECO:0000256" key="5">
    <source>
        <dbReference type="ARBA" id="ARBA00022792"/>
    </source>
</evidence>
<keyword evidence="6 10" id="KW-0809">Transit peptide</keyword>
<dbReference type="Gene3D" id="1.20.1300.10">
    <property type="entry name" value="Fumarate reductase/succinate dehydrogenase, transmembrane subunit"/>
    <property type="match status" value="1"/>
</dbReference>
<keyword evidence="13" id="KW-1185">Reference proteome</keyword>
<comment type="similarity">
    <text evidence="2 10">Belongs to the CybS family.</text>
</comment>
<evidence type="ECO:0000256" key="8">
    <source>
        <dbReference type="ARBA" id="ARBA00023128"/>
    </source>
</evidence>
<evidence type="ECO:0000256" key="6">
    <source>
        <dbReference type="ARBA" id="ARBA00022946"/>
    </source>
</evidence>
<evidence type="ECO:0000256" key="4">
    <source>
        <dbReference type="ARBA" id="ARBA00022692"/>
    </source>
</evidence>
<evidence type="ECO:0000256" key="11">
    <source>
        <dbReference type="SAM" id="MobiDB-lite"/>
    </source>
</evidence>
<feature type="region of interest" description="Disordered" evidence="11">
    <location>
        <begin position="70"/>
        <end position="90"/>
    </location>
</feature>
<evidence type="ECO:0000313" key="12">
    <source>
        <dbReference type="EMBL" id="KAK7520430.1"/>
    </source>
</evidence>
<comment type="caution">
    <text evidence="12">The sequence shown here is derived from an EMBL/GenBank/DDBJ whole genome shotgun (WGS) entry which is preliminary data.</text>
</comment>
<name>A0ABR1KTU2_9PEZI</name>
<dbReference type="EMBL" id="JBBPHU010000003">
    <property type="protein sequence ID" value="KAK7520430.1"/>
    <property type="molecule type" value="Genomic_DNA"/>
</dbReference>
<reference evidence="12 13" key="1">
    <citation type="submission" date="2024-04" db="EMBL/GenBank/DDBJ databases">
        <title>Phyllosticta paracitricarpa is synonymous to the EU quarantine fungus P. citricarpa based on phylogenomic analyses.</title>
        <authorList>
            <consortium name="Lawrence Berkeley National Laboratory"/>
            <person name="Van Ingen-Buijs V.A."/>
            <person name="Van Westerhoven A.C."/>
            <person name="Haridas S."/>
            <person name="Skiadas P."/>
            <person name="Martin F."/>
            <person name="Groenewald J.Z."/>
            <person name="Crous P.W."/>
            <person name="Seidl M.F."/>
        </authorList>
    </citation>
    <scope>NUCLEOTIDE SEQUENCE [LARGE SCALE GENOMIC DNA]</scope>
    <source>
        <strain evidence="12 13">CBS 123371</strain>
    </source>
</reference>
<keyword evidence="7" id="KW-1133">Transmembrane helix</keyword>
<dbReference type="Pfam" id="PF05328">
    <property type="entry name" value="CybS"/>
    <property type="match status" value="1"/>
</dbReference>
<evidence type="ECO:0000256" key="1">
    <source>
        <dbReference type="ARBA" id="ARBA00004448"/>
    </source>
</evidence>
<dbReference type="InterPro" id="IPR034804">
    <property type="entry name" value="SQR/QFR_C/D"/>
</dbReference>
<keyword evidence="5 10" id="KW-0999">Mitochondrion inner membrane</keyword>
<evidence type="ECO:0000256" key="7">
    <source>
        <dbReference type="ARBA" id="ARBA00022989"/>
    </source>
</evidence>
<dbReference type="CDD" id="cd03496">
    <property type="entry name" value="SQR_TypeC_CybS"/>
    <property type="match status" value="1"/>
</dbReference>
<accession>A0ABR1KTU2</accession>
<keyword evidence="4" id="KW-0812">Transmembrane</keyword>
<proteinExistence type="inferred from homology"/>
<dbReference type="InterPro" id="IPR007992">
    <property type="entry name" value="CybS"/>
</dbReference>
<keyword evidence="9 10" id="KW-0472">Membrane</keyword>
<dbReference type="Proteomes" id="UP001363622">
    <property type="component" value="Unassembled WGS sequence"/>
</dbReference>
<keyword evidence="3" id="KW-0813">Transport</keyword>
<evidence type="ECO:0000256" key="10">
    <source>
        <dbReference type="RuleBase" id="RU364031"/>
    </source>
</evidence>
<evidence type="ECO:0000256" key="9">
    <source>
        <dbReference type="ARBA" id="ARBA00023136"/>
    </source>
</evidence>
<organism evidence="12 13">
    <name type="scientific">Phyllosticta citriasiana</name>
    <dbReference type="NCBI Taxonomy" id="595635"/>
    <lineage>
        <taxon>Eukaryota</taxon>
        <taxon>Fungi</taxon>
        <taxon>Dikarya</taxon>
        <taxon>Ascomycota</taxon>
        <taxon>Pezizomycotina</taxon>
        <taxon>Dothideomycetes</taxon>
        <taxon>Dothideomycetes incertae sedis</taxon>
        <taxon>Botryosphaeriales</taxon>
        <taxon>Phyllostictaceae</taxon>
        <taxon>Phyllosticta</taxon>
    </lineage>
</organism>
<protein>
    <recommendedName>
        <fullName evidence="10">Succinate dehydrogenase [ubiquinone] cytochrome b small subunit</fullName>
    </recommendedName>
</protein>